<dbReference type="AlphaFoldDB" id="A0A7J7IND8"/>
<keyword evidence="10" id="KW-0999">Mitochondrion inner membrane</keyword>
<keyword evidence="7" id="KW-0679">Respiratory chain</keyword>
<keyword evidence="5 16" id="KW-0349">Heme</keyword>
<feature type="domain" description="Cytochrome c" evidence="18">
    <location>
        <begin position="56"/>
        <end position="208"/>
    </location>
</feature>
<feature type="binding site" description="covalent" evidence="16">
    <location>
        <position position="69"/>
    </location>
    <ligand>
        <name>heme c</name>
        <dbReference type="ChEBI" id="CHEBI:61717"/>
    </ligand>
</feature>
<evidence type="ECO:0000256" key="10">
    <source>
        <dbReference type="ARBA" id="ARBA00022792"/>
    </source>
</evidence>
<dbReference type="OrthoDB" id="5925at2759"/>
<dbReference type="Proteomes" id="UP000530660">
    <property type="component" value="Unassembled WGS sequence"/>
</dbReference>
<dbReference type="SUPFAM" id="SSF81496">
    <property type="entry name" value="Cytochrome c1 subunit of cytochrome bc1 complex (Ubiquinol-cytochrome c reductase), transmembrane anchor"/>
    <property type="match status" value="1"/>
</dbReference>
<keyword evidence="11" id="KW-0249">Electron transport</keyword>
<evidence type="ECO:0000256" key="5">
    <source>
        <dbReference type="ARBA" id="ARBA00022617"/>
    </source>
</evidence>
<keyword evidence="17" id="KW-0732">Signal</keyword>
<protein>
    <submittedName>
        <fullName evidence="19">Iso-1-cytochrome c</fullName>
    </submittedName>
</protein>
<evidence type="ECO:0000256" key="2">
    <source>
        <dbReference type="ARBA" id="ARBA00006488"/>
    </source>
</evidence>
<evidence type="ECO:0000256" key="13">
    <source>
        <dbReference type="ARBA" id="ARBA00023004"/>
    </source>
</evidence>
<comment type="caution">
    <text evidence="19">The sequence shown here is derived from an EMBL/GenBank/DDBJ whole genome shotgun (WGS) entry which is preliminary data.</text>
</comment>
<evidence type="ECO:0000256" key="17">
    <source>
        <dbReference type="SAM" id="SignalP"/>
    </source>
</evidence>
<dbReference type="EMBL" id="VWRR01000005">
    <property type="protein sequence ID" value="KAF6003841.1"/>
    <property type="molecule type" value="Genomic_DNA"/>
</dbReference>
<dbReference type="PANTHER" id="PTHR10266">
    <property type="entry name" value="CYTOCHROME C1"/>
    <property type="match status" value="1"/>
</dbReference>
<proteinExistence type="inferred from homology"/>
<feature type="binding site" description="covalent" evidence="16">
    <location>
        <position position="72"/>
    </location>
    <ligand>
        <name>heme c</name>
        <dbReference type="ChEBI" id="CHEBI:61717"/>
    </ligand>
</feature>
<keyword evidence="3" id="KW-0813">Transport</keyword>
<comment type="cofactor">
    <cofactor evidence="16">
        <name>heme c</name>
        <dbReference type="ChEBI" id="CHEBI:61717"/>
    </cofactor>
    <text evidence="16">Binds 1 heme c group covalently per subunit.</text>
</comment>
<dbReference type="Pfam" id="PF02167">
    <property type="entry name" value="Cytochrom_C1"/>
    <property type="match status" value="1"/>
</dbReference>
<dbReference type="GO" id="GO:0020037">
    <property type="term" value="F:heme binding"/>
    <property type="evidence" value="ECO:0007669"/>
    <property type="project" value="InterPro"/>
</dbReference>
<keyword evidence="12" id="KW-1133">Transmembrane helix</keyword>
<dbReference type="GO" id="GO:0005743">
    <property type="term" value="C:mitochondrial inner membrane"/>
    <property type="evidence" value="ECO:0007669"/>
    <property type="project" value="UniProtKB-SubCell"/>
</dbReference>
<name>A0A7J7IND8_9RHOD</name>
<evidence type="ECO:0000256" key="16">
    <source>
        <dbReference type="PIRSR" id="PIRSR602326-1"/>
    </source>
</evidence>
<dbReference type="GO" id="GO:0006122">
    <property type="term" value="P:mitochondrial electron transport, ubiquinol to cytochrome c"/>
    <property type="evidence" value="ECO:0007669"/>
    <property type="project" value="TreeGrafter"/>
</dbReference>
<keyword evidence="8" id="KW-0812">Transmembrane</keyword>
<dbReference type="Gene3D" id="1.10.760.10">
    <property type="entry name" value="Cytochrome c-like domain"/>
    <property type="match status" value="1"/>
</dbReference>
<dbReference type="InterPro" id="IPR002326">
    <property type="entry name" value="Cyt_c1"/>
</dbReference>
<dbReference type="PRINTS" id="PR00603">
    <property type="entry name" value="CYTOCHROMEC1"/>
</dbReference>
<dbReference type="GO" id="GO:0009055">
    <property type="term" value="F:electron transfer activity"/>
    <property type="evidence" value="ECO:0007669"/>
    <property type="project" value="InterPro"/>
</dbReference>
<evidence type="ECO:0000256" key="8">
    <source>
        <dbReference type="ARBA" id="ARBA00022692"/>
    </source>
</evidence>
<evidence type="ECO:0000256" key="14">
    <source>
        <dbReference type="ARBA" id="ARBA00023128"/>
    </source>
</evidence>
<evidence type="ECO:0000256" key="9">
    <source>
        <dbReference type="ARBA" id="ARBA00022723"/>
    </source>
</evidence>
<dbReference type="InterPro" id="IPR009056">
    <property type="entry name" value="Cyt_c-like_dom"/>
</dbReference>
<keyword evidence="13 16" id="KW-0408">Iron</keyword>
<evidence type="ECO:0000256" key="11">
    <source>
        <dbReference type="ARBA" id="ARBA00022982"/>
    </source>
</evidence>
<evidence type="ECO:0000256" key="6">
    <source>
        <dbReference type="ARBA" id="ARBA00022640"/>
    </source>
</evidence>
<evidence type="ECO:0000256" key="4">
    <source>
        <dbReference type="ARBA" id="ARBA00022528"/>
    </source>
</evidence>
<keyword evidence="15" id="KW-0472">Membrane</keyword>
<reference evidence="19 20" key="1">
    <citation type="journal article" date="2020" name="J. Phycol.">
        <title>Comparative genome analysis reveals Cyanidiococcus gen. nov., a new extremophilic red algal genus sister to Cyanidioschyzon (Cyanidioschyzonaceae, Rhodophyta).</title>
        <authorList>
            <person name="Liu S.-L."/>
            <person name="Chiang Y.-R."/>
            <person name="Yoon H.S."/>
            <person name="Fu H.-Y."/>
        </authorList>
    </citation>
    <scope>NUCLEOTIDE SEQUENCE [LARGE SCALE GENOMIC DNA]</scope>
    <source>
        <strain evidence="19 20">THAL066</strain>
    </source>
</reference>
<dbReference type="Gene3D" id="1.20.5.100">
    <property type="entry name" value="Cytochrome c1, transmembrane anchor, C-terminal"/>
    <property type="match status" value="1"/>
</dbReference>
<keyword evidence="9 16" id="KW-0479">Metal-binding</keyword>
<keyword evidence="4" id="KW-0150">Chloroplast</keyword>
<evidence type="ECO:0000256" key="3">
    <source>
        <dbReference type="ARBA" id="ARBA00022448"/>
    </source>
</evidence>
<evidence type="ECO:0000256" key="15">
    <source>
        <dbReference type="ARBA" id="ARBA00023136"/>
    </source>
</evidence>
<comment type="similarity">
    <text evidence="2">Belongs to the cytochrome c family.</text>
</comment>
<dbReference type="FunFam" id="1.20.5.100:FF:000003">
    <property type="entry name" value="Cytochrome c1, heme protein, mitochondrial"/>
    <property type="match status" value="1"/>
</dbReference>
<keyword evidence="20" id="KW-1185">Reference proteome</keyword>
<evidence type="ECO:0000313" key="20">
    <source>
        <dbReference type="Proteomes" id="UP000530660"/>
    </source>
</evidence>
<evidence type="ECO:0000256" key="1">
    <source>
        <dbReference type="ARBA" id="ARBA00004273"/>
    </source>
</evidence>
<keyword evidence="6" id="KW-0934">Plastid</keyword>
<sequence>MFGLQRVLCGIAFSSGALGTAWALASAQPALAEEDHLPPPKYPWSHRGPLSAFDAASIRRGYQVYKNVCSSCHSMNRVAYRNLVGVAFTEDEAKQLAEEIEVEDGPNDEGEMFTRPGRLSDYFPAPYPNAEAARYANNGALPPDLSLITKARHGGADYIFALLTGYRDPPAGVHVREGLYYNPYFPGQQIAMARALYDDGVEYDDGTPATTTQMAKDVAIFLSWAAEPEHDQRKLMGVETFVSLSILAGLMLYMKRFKWALLKSRRLEFRDM</sequence>
<comment type="subcellular location">
    <subcellularLocation>
        <location evidence="1">Mitochondrion inner membrane</location>
    </subcellularLocation>
</comment>
<accession>A0A7J7IND8</accession>
<dbReference type="InterPro" id="IPR036909">
    <property type="entry name" value="Cyt_c-like_dom_sf"/>
</dbReference>
<feature type="binding site" description="covalent" evidence="16">
    <location>
        <position position="192"/>
    </location>
    <ligand>
        <name>heme c</name>
        <dbReference type="ChEBI" id="CHEBI:61717"/>
    </ligand>
</feature>
<evidence type="ECO:0000259" key="18">
    <source>
        <dbReference type="PROSITE" id="PS51007"/>
    </source>
</evidence>
<organism evidence="19 20">
    <name type="scientific">Cyanidiococcus yangmingshanensis</name>
    <dbReference type="NCBI Taxonomy" id="2690220"/>
    <lineage>
        <taxon>Eukaryota</taxon>
        <taxon>Rhodophyta</taxon>
        <taxon>Bangiophyceae</taxon>
        <taxon>Cyanidiales</taxon>
        <taxon>Cyanidiaceae</taxon>
        <taxon>Cyanidiococcus</taxon>
    </lineage>
</organism>
<dbReference type="GO" id="GO:0046872">
    <property type="term" value="F:metal ion binding"/>
    <property type="evidence" value="ECO:0007669"/>
    <property type="project" value="UniProtKB-KW"/>
</dbReference>
<feature type="signal peptide" evidence="17">
    <location>
        <begin position="1"/>
        <end position="32"/>
    </location>
</feature>
<dbReference type="PROSITE" id="PS51007">
    <property type="entry name" value="CYTC"/>
    <property type="match status" value="1"/>
</dbReference>
<feature type="chain" id="PRO_5029874426" evidence="17">
    <location>
        <begin position="33"/>
        <end position="272"/>
    </location>
</feature>
<evidence type="ECO:0000313" key="19">
    <source>
        <dbReference type="EMBL" id="KAF6003841.1"/>
    </source>
</evidence>
<evidence type="ECO:0000256" key="12">
    <source>
        <dbReference type="ARBA" id="ARBA00022989"/>
    </source>
</evidence>
<evidence type="ECO:0000256" key="7">
    <source>
        <dbReference type="ARBA" id="ARBA00022660"/>
    </source>
</evidence>
<dbReference type="InterPro" id="IPR021157">
    <property type="entry name" value="Cyt_c1_TM_anchor_C"/>
</dbReference>
<feature type="binding site" description="covalent" evidence="16">
    <location>
        <position position="73"/>
    </location>
    <ligand>
        <name>heme c</name>
        <dbReference type="ChEBI" id="CHEBI:61717"/>
    </ligand>
</feature>
<gene>
    <name evidence="19" type="primary">CYC1_2</name>
    <name evidence="19" type="ORF">F1559_002407</name>
</gene>
<dbReference type="SUPFAM" id="SSF46626">
    <property type="entry name" value="Cytochrome c"/>
    <property type="match status" value="1"/>
</dbReference>
<keyword evidence="14" id="KW-0496">Mitochondrion</keyword>
<dbReference type="FunFam" id="1.10.760.10:FF:000002">
    <property type="entry name" value="Cytochrome c1, heme protein"/>
    <property type="match status" value="1"/>
</dbReference>
<dbReference type="PANTHER" id="PTHR10266:SF3">
    <property type="entry name" value="CYTOCHROME C1, HEME PROTEIN, MITOCHONDRIAL"/>
    <property type="match status" value="1"/>
</dbReference>